<dbReference type="Pfam" id="PF01075">
    <property type="entry name" value="Glyco_transf_9"/>
    <property type="match status" value="1"/>
</dbReference>
<reference evidence="3 4" key="1">
    <citation type="submission" date="2020-08" db="EMBL/GenBank/DDBJ databases">
        <title>Genomic Encyclopedia of Type Strains, Phase III (KMG-III): the genomes of soil and plant-associated and newly described type strains.</title>
        <authorList>
            <person name="Whitman W."/>
        </authorList>
    </citation>
    <scope>NUCLEOTIDE SEQUENCE [LARGE SCALE GENOMIC DNA]</scope>
    <source>
        <strain evidence="3 4">CECT 8712</strain>
    </source>
</reference>
<sequence length="318" mass="34457">MLKLGDFATAVPALRALERARPERRRVLAGPSSYRSLVRLAGLDWEVLPTPELHTPAWDRRRPPELAVNLHGRGPRSIEALDGLRPRQLWTHGHPSLPDRPGPPWPGDVHDADIWCRLLEHHGVAADPRDLYWPVPEDVSREERVVLHPGASAESRCWPVERFAAVARHLSRLGLEVVVTGSSEEEGRARRVAEEAGLAPESVVAGRTSLEELAALVAGARLVLCGDTGIAHLATAYATPSVRLFGPVPPALWGPRVDGDLHACLWAGRRGDPHAAAPDPGLLALETDEVVKRCTEILSRTEPGSAAEGILFPSSEVG</sequence>
<organism evidence="3 4">
    <name type="scientific">Nocardiopsis algeriensis</name>
    <dbReference type="NCBI Taxonomy" id="1478215"/>
    <lineage>
        <taxon>Bacteria</taxon>
        <taxon>Bacillati</taxon>
        <taxon>Actinomycetota</taxon>
        <taxon>Actinomycetes</taxon>
        <taxon>Streptosporangiales</taxon>
        <taxon>Nocardiopsidaceae</taxon>
        <taxon>Nocardiopsis</taxon>
    </lineage>
</organism>
<keyword evidence="4" id="KW-1185">Reference proteome</keyword>
<name>A0A841IT82_9ACTN</name>
<evidence type="ECO:0000313" key="3">
    <source>
        <dbReference type="EMBL" id="MBB6121887.1"/>
    </source>
</evidence>
<dbReference type="Proteomes" id="UP000536604">
    <property type="component" value="Unassembled WGS sequence"/>
</dbReference>
<evidence type="ECO:0000256" key="2">
    <source>
        <dbReference type="ARBA" id="ARBA00022679"/>
    </source>
</evidence>
<dbReference type="Gene3D" id="3.40.50.2000">
    <property type="entry name" value="Glycogen Phosphorylase B"/>
    <property type="match status" value="1"/>
</dbReference>
<dbReference type="InterPro" id="IPR051199">
    <property type="entry name" value="LPS_LOS_Heptosyltrfase"/>
</dbReference>
<evidence type="ECO:0000313" key="4">
    <source>
        <dbReference type="Proteomes" id="UP000536604"/>
    </source>
</evidence>
<dbReference type="PANTHER" id="PTHR30160:SF1">
    <property type="entry name" value="LIPOPOLYSACCHARIDE 1,2-N-ACETYLGLUCOSAMINETRANSFERASE-RELATED"/>
    <property type="match status" value="1"/>
</dbReference>
<dbReference type="GO" id="GO:0008713">
    <property type="term" value="F:ADP-heptose-lipopolysaccharide heptosyltransferase activity"/>
    <property type="evidence" value="ECO:0007669"/>
    <property type="project" value="TreeGrafter"/>
</dbReference>
<comment type="caution">
    <text evidence="3">The sequence shown here is derived from an EMBL/GenBank/DDBJ whole genome shotgun (WGS) entry which is preliminary data.</text>
</comment>
<gene>
    <name evidence="3" type="ORF">FHS13_003866</name>
</gene>
<proteinExistence type="predicted"/>
<dbReference type="PANTHER" id="PTHR30160">
    <property type="entry name" value="TETRAACYLDISACCHARIDE 4'-KINASE-RELATED"/>
    <property type="match status" value="1"/>
</dbReference>
<accession>A0A841IT82</accession>
<dbReference type="InterPro" id="IPR002201">
    <property type="entry name" value="Glyco_trans_9"/>
</dbReference>
<dbReference type="GO" id="GO:0005829">
    <property type="term" value="C:cytosol"/>
    <property type="evidence" value="ECO:0007669"/>
    <property type="project" value="TreeGrafter"/>
</dbReference>
<dbReference type="CDD" id="cd03789">
    <property type="entry name" value="GT9_LPS_heptosyltransferase"/>
    <property type="match status" value="1"/>
</dbReference>
<dbReference type="GO" id="GO:0009244">
    <property type="term" value="P:lipopolysaccharide core region biosynthetic process"/>
    <property type="evidence" value="ECO:0007669"/>
    <property type="project" value="TreeGrafter"/>
</dbReference>
<dbReference type="AlphaFoldDB" id="A0A841IT82"/>
<evidence type="ECO:0000256" key="1">
    <source>
        <dbReference type="ARBA" id="ARBA00022676"/>
    </source>
</evidence>
<protein>
    <recommendedName>
        <fullName evidence="5">ADP-heptose:LPS heptosyltransferase</fullName>
    </recommendedName>
</protein>
<keyword evidence="2" id="KW-0808">Transferase</keyword>
<evidence type="ECO:0008006" key="5">
    <source>
        <dbReference type="Google" id="ProtNLM"/>
    </source>
</evidence>
<keyword evidence="1" id="KW-0328">Glycosyltransferase</keyword>
<dbReference type="SUPFAM" id="SSF53756">
    <property type="entry name" value="UDP-Glycosyltransferase/glycogen phosphorylase"/>
    <property type="match status" value="1"/>
</dbReference>
<dbReference type="EMBL" id="JACHJO010000012">
    <property type="protein sequence ID" value="MBB6121887.1"/>
    <property type="molecule type" value="Genomic_DNA"/>
</dbReference>